<keyword evidence="3" id="KW-1185">Reference proteome</keyword>
<evidence type="ECO:0000313" key="2">
    <source>
        <dbReference type="EMBL" id="CCV03508.1"/>
    </source>
</evidence>
<evidence type="ECO:0000313" key="3">
    <source>
        <dbReference type="Proteomes" id="UP000012062"/>
    </source>
</evidence>
<organism evidence="2 3">
    <name type="scientific">Mesorhizobium metallidurans STM 2683</name>
    <dbReference type="NCBI Taxonomy" id="1297569"/>
    <lineage>
        <taxon>Bacteria</taxon>
        <taxon>Pseudomonadati</taxon>
        <taxon>Pseudomonadota</taxon>
        <taxon>Alphaproteobacteria</taxon>
        <taxon>Hyphomicrobiales</taxon>
        <taxon>Phyllobacteriaceae</taxon>
        <taxon>Mesorhizobium</taxon>
    </lineage>
</organism>
<dbReference type="AlphaFoldDB" id="M5EHA2"/>
<gene>
    <name evidence="2" type="ORF">MESS2_1080008</name>
</gene>
<feature type="region of interest" description="Disordered" evidence="1">
    <location>
        <begin position="32"/>
        <end position="104"/>
    </location>
</feature>
<dbReference type="Proteomes" id="UP000012062">
    <property type="component" value="Unassembled WGS sequence"/>
</dbReference>
<dbReference type="STRING" id="1297569.MESS2_1080008"/>
<feature type="compositionally biased region" description="Basic residues" evidence="1">
    <location>
        <begin position="78"/>
        <end position="97"/>
    </location>
</feature>
<name>M5EHA2_9HYPH</name>
<evidence type="ECO:0000256" key="1">
    <source>
        <dbReference type="SAM" id="MobiDB-lite"/>
    </source>
</evidence>
<comment type="caution">
    <text evidence="2">The sequence shown here is derived from an EMBL/GenBank/DDBJ whole genome shotgun (WGS) entry which is preliminary data.</text>
</comment>
<accession>M5EHA2</accession>
<reference evidence="2 3" key="1">
    <citation type="submission" date="2013-02" db="EMBL/GenBank/DDBJ databases">
        <authorList>
            <person name="Genoscope - CEA"/>
        </authorList>
    </citation>
    <scope>NUCLEOTIDE SEQUENCE [LARGE SCALE GENOMIC DNA]</scope>
    <source>
        <strain evidence="2 3">STM 2683</strain>
    </source>
</reference>
<protein>
    <submittedName>
        <fullName evidence="2">Uncharacterized protein</fullName>
    </submittedName>
</protein>
<dbReference type="EMBL" id="CAUM01000011">
    <property type="protein sequence ID" value="CCV03508.1"/>
    <property type="molecule type" value="Genomic_DNA"/>
</dbReference>
<proteinExistence type="predicted"/>
<sequence length="124" mass="13497">MAGAAGKAAAQVNTRSRSLGREDLAGGFFVLTEHAIDGAPPRPRPTGDDDDETDRDWNAQGFQAPRSSGEQRADRGSVRRRAHAVSRRRQARRKRPRNDRAKPGLIALTYAAPLIIANEKAVLS</sequence>